<organism evidence="9 10">
    <name type="scientific">Nonlabens dokdonensis</name>
    <dbReference type="NCBI Taxonomy" id="328515"/>
    <lineage>
        <taxon>Bacteria</taxon>
        <taxon>Pseudomonadati</taxon>
        <taxon>Bacteroidota</taxon>
        <taxon>Flavobacteriia</taxon>
        <taxon>Flavobacteriales</taxon>
        <taxon>Flavobacteriaceae</taxon>
        <taxon>Nonlabens</taxon>
    </lineage>
</organism>
<dbReference type="RefSeq" id="WP_303686153.1">
    <property type="nucleotide sequence ID" value="NZ_CAJXYO010000016.1"/>
</dbReference>
<dbReference type="PIRSF" id="PIRSF036894">
    <property type="entry name" value="PMI_Firm_short"/>
    <property type="match status" value="1"/>
</dbReference>
<sequence length="323" mass="36067">MTTYPIKFEPILQEKIWGGTKLKSLLNKKSTSDSIGESWEISGVEGHISVVNNGVYKGCSITDLIKNHKQNFVGSKNYRQFGNEFPLLIKYLDANTDLSVQVHPDDEMAQAEHNSFGKTEMWYIMDREEDATIINGFKNEKVTTNSLRAITKDNVDQILNKQKVNKGDAFFIPAGKVHAIRAGVLAAEIQQTSDITYRVYDWDRVDTSGQGRELHLEQSIKAVKRDEAAANPSTENSSCSKSKVLASCPYFTSTVMDLNQPTSVDYSSKDSFVIYMCVEGSFEIHINGSIEKVNKGETVLIPANAQKVFLDTQAAKVIEVYVE</sequence>
<dbReference type="SUPFAM" id="SSF51182">
    <property type="entry name" value="RmlC-like cupins"/>
    <property type="match status" value="1"/>
</dbReference>
<keyword evidence="1 5" id="KW-0479">Metal-binding</keyword>
<dbReference type="Proteomes" id="UP000196102">
    <property type="component" value="Unassembled WGS sequence"/>
</dbReference>
<dbReference type="PANTHER" id="PTHR42742:SF3">
    <property type="entry name" value="FRUCTOKINASE"/>
    <property type="match status" value="1"/>
</dbReference>
<dbReference type="InterPro" id="IPR051804">
    <property type="entry name" value="Carb_Metab_Reg_Kinase/Isom"/>
</dbReference>
<dbReference type="EMBL" id="MAAX01000073">
    <property type="protein sequence ID" value="OUS17992.1"/>
    <property type="molecule type" value="Genomic_DNA"/>
</dbReference>
<dbReference type="InterPro" id="IPR011051">
    <property type="entry name" value="RmlC_Cupin_sf"/>
</dbReference>
<name>A0A1Z8B5Y0_9FLAO</name>
<evidence type="ECO:0000256" key="6">
    <source>
        <dbReference type="PIRSR" id="PIRSR036894-2"/>
    </source>
</evidence>
<evidence type="ECO:0000256" key="3">
    <source>
        <dbReference type="ARBA" id="ARBA00029741"/>
    </source>
</evidence>
<dbReference type="AlphaFoldDB" id="A0A1Z8B5Y0"/>
<proteinExistence type="predicted"/>
<dbReference type="Pfam" id="PF20511">
    <property type="entry name" value="PMI_typeI_cat"/>
    <property type="match status" value="1"/>
</dbReference>
<dbReference type="InterPro" id="IPR014710">
    <property type="entry name" value="RmlC-like_jellyroll"/>
</dbReference>
<keyword evidence="2 5" id="KW-0862">Zinc</keyword>
<evidence type="ECO:0000256" key="5">
    <source>
        <dbReference type="PIRSR" id="PIRSR036894-1"/>
    </source>
</evidence>
<feature type="domain" description="Phosphomannose isomerase type I catalytic" evidence="7">
    <location>
        <begin position="7"/>
        <end position="114"/>
    </location>
</feature>
<keyword evidence="9" id="KW-0413">Isomerase</keyword>
<evidence type="ECO:0000313" key="10">
    <source>
        <dbReference type="Proteomes" id="UP000196102"/>
    </source>
</evidence>
<dbReference type="InterPro" id="IPR049071">
    <property type="entry name" value="MPI_cupin_dom"/>
</dbReference>
<accession>A0A1Z8B5Y0</accession>
<dbReference type="InterPro" id="IPR014628">
    <property type="entry name" value="Man6P_isomerase_Firm_short"/>
</dbReference>
<dbReference type="GO" id="GO:0008270">
    <property type="term" value="F:zinc ion binding"/>
    <property type="evidence" value="ECO:0007669"/>
    <property type="project" value="InterPro"/>
</dbReference>
<evidence type="ECO:0000256" key="2">
    <source>
        <dbReference type="ARBA" id="ARBA00022833"/>
    </source>
</evidence>
<evidence type="ECO:0000259" key="8">
    <source>
        <dbReference type="Pfam" id="PF21621"/>
    </source>
</evidence>
<comment type="cofactor">
    <cofactor evidence="5">
        <name>Zn(2+)</name>
        <dbReference type="ChEBI" id="CHEBI:29105"/>
    </cofactor>
    <text evidence="5">Binds 1 zinc ion per subunit.</text>
</comment>
<dbReference type="Gene3D" id="2.60.120.10">
    <property type="entry name" value="Jelly Rolls"/>
    <property type="match status" value="2"/>
</dbReference>
<dbReference type="CDD" id="cd07010">
    <property type="entry name" value="cupin_PMI_type_I_N_bac"/>
    <property type="match status" value="1"/>
</dbReference>
<reference evidence="10" key="1">
    <citation type="journal article" date="2017" name="Proc. Natl. Acad. Sci. U.S.A.">
        <title>Simulation of Deepwater Horizon oil plume reveals substrate specialization within a complex community of hydrocarbon-degraders.</title>
        <authorList>
            <person name="Hu P."/>
            <person name="Dubinsky E.A."/>
            <person name="Probst A.J."/>
            <person name="Wang J."/>
            <person name="Sieber C.M.K."/>
            <person name="Tom L.M."/>
            <person name="Gardinali P."/>
            <person name="Banfield J.F."/>
            <person name="Atlas R.M."/>
            <person name="Andersen G.L."/>
        </authorList>
    </citation>
    <scope>NUCLEOTIDE SEQUENCE [LARGE SCALE GENOMIC DNA]</scope>
</reference>
<evidence type="ECO:0000256" key="1">
    <source>
        <dbReference type="ARBA" id="ARBA00022723"/>
    </source>
</evidence>
<evidence type="ECO:0000313" key="9">
    <source>
        <dbReference type="EMBL" id="OUS17992.1"/>
    </source>
</evidence>
<feature type="domain" description="Mannose-6-phosphate isomerase cupin" evidence="8">
    <location>
        <begin position="246"/>
        <end position="320"/>
    </location>
</feature>
<comment type="caution">
    <text evidence="9">The sequence shown here is derived from an EMBL/GenBank/DDBJ whole genome shotgun (WGS) entry which is preliminary data.</text>
</comment>
<gene>
    <name evidence="9" type="ORF">A9Q93_04310</name>
</gene>
<dbReference type="InterPro" id="IPR046457">
    <property type="entry name" value="PMI_typeI_cat"/>
</dbReference>
<feature type="binding site" evidence="5">
    <location>
        <position position="103"/>
    </location>
    <ligand>
        <name>Zn(2+)</name>
        <dbReference type="ChEBI" id="CHEBI:29105"/>
    </ligand>
</feature>
<evidence type="ECO:0000259" key="7">
    <source>
        <dbReference type="Pfam" id="PF20511"/>
    </source>
</evidence>
<feature type="active site" evidence="6">
    <location>
        <position position="198"/>
    </location>
</feature>
<dbReference type="GO" id="GO:0005975">
    <property type="term" value="P:carbohydrate metabolic process"/>
    <property type="evidence" value="ECO:0007669"/>
    <property type="project" value="InterPro"/>
</dbReference>
<protein>
    <recommendedName>
        <fullName evidence="3">Phosphohexomutase</fullName>
    </recommendedName>
    <alternativeName>
        <fullName evidence="4">Phosphomannose isomerase</fullName>
    </alternativeName>
</protein>
<dbReference type="Pfam" id="PF21621">
    <property type="entry name" value="MPI_cupin_dom"/>
    <property type="match status" value="1"/>
</dbReference>
<feature type="binding site" evidence="5">
    <location>
        <position position="178"/>
    </location>
    <ligand>
        <name>Zn(2+)</name>
        <dbReference type="ChEBI" id="CHEBI:29105"/>
    </ligand>
</feature>
<dbReference type="PANTHER" id="PTHR42742">
    <property type="entry name" value="TRANSCRIPTIONAL REPRESSOR MPRA"/>
    <property type="match status" value="1"/>
</dbReference>
<dbReference type="GO" id="GO:0004476">
    <property type="term" value="F:mannose-6-phosphate isomerase activity"/>
    <property type="evidence" value="ECO:0007669"/>
    <property type="project" value="InterPro"/>
</dbReference>
<evidence type="ECO:0000256" key="4">
    <source>
        <dbReference type="ARBA" id="ARBA00030762"/>
    </source>
</evidence>
<feature type="binding site" evidence="5">
    <location>
        <position position="120"/>
    </location>
    <ligand>
        <name>Zn(2+)</name>
        <dbReference type="ChEBI" id="CHEBI:29105"/>
    </ligand>
</feature>